<keyword evidence="6" id="KW-1185">Reference proteome</keyword>
<dbReference type="InterPro" id="IPR003593">
    <property type="entry name" value="AAA+_ATPase"/>
</dbReference>
<dbReference type="Pfam" id="PF00005">
    <property type="entry name" value="ABC_tran"/>
    <property type="match status" value="1"/>
</dbReference>
<dbReference type="GO" id="GO:0015697">
    <property type="term" value="P:quaternary ammonium group transport"/>
    <property type="evidence" value="ECO:0007669"/>
    <property type="project" value="UniProtKB-ARBA"/>
</dbReference>
<dbReference type="InterPro" id="IPR027417">
    <property type="entry name" value="P-loop_NTPase"/>
</dbReference>
<sequence length="346" mass="37310">MEAPVLAVRHLSKRYSASQPPALHRVDLEVARGELVALLGPSGCGKTTLLRLLAGFEVPDEGEVAVAGTVVATPERQLPPEARRLGVVFQDYALFPHLSVLHNVAFGLRALPRRQRRARVEEVLALVGLQDFGHRYPHQLSGGQQQRVALARALAPEPEVLLLDEPFSNLDAALREETRGEVRRILKASGASALLVTHDQEEAMTFAERLAIMRQGRLEQMGAPEAVYRAPRNAFVASFLGATNLLQGIAEGSVAHTPVGPLELSRPAQGPVLLSLRPECLQFCARGAPVRVLSRAFKGHDLTYTCQLVGAQEPCVLTVHTGPVCPLREGDVGYVATAAEAVVLEA</sequence>
<dbReference type="RefSeq" id="WP_013178020.1">
    <property type="nucleotide sequence ID" value="NC_014221.1"/>
</dbReference>
<dbReference type="Pfam" id="PF08402">
    <property type="entry name" value="TOBE_2"/>
    <property type="match status" value="1"/>
</dbReference>
<dbReference type="GO" id="GO:0016887">
    <property type="term" value="F:ATP hydrolysis activity"/>
    <property type="evidence" value="ECO:0007669"/>
    <property type="project" value="InterPro"/>
</dbReference>
<dbReference type="PROSITE" id="PS50893">
    <property type="entry name" value="ABC_TRANSPORTER_2"/>
    <property type="match status" value="1"/>
</dbReference>
<dbReference type="Gene3D" id="3.40.50.300">
    <property type="entry name" value="P-loop containing nucleotide triphosphate hydrolases"/>
    <property type="match status" value="1"/>
</dbReference>
<dbReference type="FunFam" id="3.40.50.300:FF:000425">
    <property type="entry name" value="Probable ABC transporter, ATP-binding subunit"/>
    <property type="match status" value="1"/>
</dbReference>
<evidence type="ECO:0000313" key="6">
    <source>
        <dbReference type="Proteomes" id="UP000000379"/>
    </source>
</evidence>
<evidence type="ECO:0000256" key="1">
    <source>
        <dbReference type="ARBA" id="ARBA00022448"/>
    </source>
</evidence>
<evidence type="ECO:0000256" key="2">
    <source>
        <dbReference type="ARBA" id="ARBA00022741"/>
    </source>
</evidence>
<dbReference type="InterPro" id="IPR050093">
    <property type="entry name" value="ABC_SmlMolc_Importer"/>
</dbReference>
<dbReference type="eggNOG" id="COG3842">
    <property type="taxonomic scope" value="Bacteria"/>
</dbReference>
<dbReference type="Proteomes" id="UP000000379">
    <property type="component" value="Chromosome"/>
</dbReference>
<dbReference type="KEGG" id="tra:Trad_1533"/>
<dbReference type="InterPro" id="IPR003439">
    <property type="entry name" value="ABC_transporter-like_ATP-bd"/>
</dbReference>
<reference evidence="5 6" key="2">
    <citation type="journal article" date="2011" name="Stand. Genomic Sci.">
        <title>Complete genome sequence of Truepera radiovictrix type strain (RQ-24).</title>
        <authorList>
            <person name="Ivanova N."/>
            <person name="Rohde C."/>
            <person name="Munk C."/>
            <person name="Nolan M."/>
            <person name="Lucas S."/>
            <person name="Del Rio T.G."/>
            <person name="Tice H."/>
            <person name="Deshpande S."/>
            <person name="Cheng J.F."/>
            <person name="Tapia R."/>
            <person name="Han C."/>
            <person name="Goodwin L."/>
            <person name="Pitluck S."/>
            <person name="Liolios K."/>
            <person name="Mavromatis K."/>
            <person name="Mikhailova N."/>
            <person name="Pati A."/>
            <person name="Chen A."/>
            <person name="Palaniappan K."/>
            <person name="Land M."/>
            <person name="Hauser L."/>
            <person name="Chang Y.J."/>
            <person name="Jeffries C.D."/>
            <person name="Brambilla E."/>
            <person name="Rohde M."/>
            <person name="Goker M."/>
            <person name="Tindall B.J."/>
            <person name="Woyke T."/>
            <person name="Bristow J."/>
            <person name="Eisen J.A."/>
            <person name="Markowitz V."/>
            <person name="Hugenholtz P."/>
            <person name="Kyrpides N.C."/>
            <person name="Klenk H.P."/>
            <person name="Lapidus A."/>
        </authorList>
    </citation>
    <scope>NUCLEOTIDE SEQUENCE [LARGE SCALE GENOMIC DNA]</scope>
    <source>
        <strain evidence="6">DSM 17093 / CIP 108686 / LMG 22925 / RQ-24</strain>
    </source>
</reference>
<dbReference type="STRING" id="649638.Trad_1533"/>
<dbReference type="InterPro" id="IPR008995">
    <property type="entry name" value="Mo/tungstate-bd_C_term_dom"/>
</dbReference>
<dbReference type="EMBL" id="CP002049">
    <property type="protein sequence ID" value="ADI14652.1"/>
    <property type="molecule type" value="Genomic_DNA"/>
</dbReference>
<proteinExistence type="predicted"/>
<dbReference type="GO" id="GO:0022857">
    <property type="term" value="F:transmembrane transporter activity"/>
    <property type="evidence" value="ECO:0007669"/>
    <property type="project" value="InterPro"/>
</dbReference>
<dbReference type="HOGENOM" id="CLU_000604_1_1_0"/>
<keyword evidence="3" id="KW-0067">ATP-binding</keyword>
<evidence type="ECO:0000259" key="4">
    <source>
        <dbReference type="PROSITE" id="PS50893"/>
    </source>
</evidence>
<reference evidence="6" key="1">
    <citation type="submission" date="2010-05" db="EMBL/GenBank/DDBJ databases">
        <title>The complete genome of Truepera radiovictris DSM 17093.</title>
        <authorList>
            <consortium name="US DOE Joint Genome Institute (JGI-PGF)"/>
            <person name="Lucas S."/>
            <person name="Copeland A."/>
            <person name="Lapidus A."/>
            <person name="Glavina del Rio T."/>
            <person name="Dalin E."/>
            <person name="Tice H."/>
            <person name="Bruce D."/>
            <person name="Goodwin L."/>
            <person name="Pitluck S."/>
            <person name="Kyrpides N."/>
            <person name="Mavromatis K."/>
            <person name="Ovchinnikova G."/>
            <person name="Munk A.C."/>
            <person name="Detter J.C."/>
            <person name="Han C."/>
            <person name="Tapia R."/>
            <person name="Land M."/>
            <person name="Hauser L."/>
            <person name="Markowitz V."/>
            <person name="Cheng J.-F."/>
            <person name="Hugenholtz P."/>
            <person name="Woyke T."/>
            <person name="Wu D."/>
            <person name="Tindall B."/>
            <person name="Pomrenke H.G."/>
            <person name="Brambilla E."/>
            <person name="Klenk H.-P."/>
            <person name="Eisen J.A."/>
        </authorList>
    </citation>
    <scope>NUCLEOTIDE SEQUENCE [LARGE SCALE GENOMIC DNA]</scope>
    <source>
        <strain evidence="6">DSM 17093 / CIP 108686 / LMG 22925 / RQ-24</strain>
    </source>
</reference>
<dbReference type="InterPro" id="IPR013611">
    <property type="entry name" value="Transp-assoc_OB_typ2"/>
</dbReference>
<evidence type="ECO:0000313" key="5">
    <source>
        <dbReference type="EMBL" id="ADI14652.1"/>
    </source>
</evidence>
<gene>
    <name evidence="5" type="ordered locus">Trad_1533</name>
</gene>
<dbReference type="OrthoDB" id="9778160at2"/>
<dbReference type="SMART" id="SM00382">
    <property type="entry name" value="AAA"/>
    <property type="match status" value="1"/>
</dbReference>
<dbReference type="AlphaFoldDB" id="D7CXQ0"/>
<dbReference type="PANTHER" id="PTHR42781">
    <property type="entry name" value="SPERMIDINE/PUTRESCINE IMPORT ATP-BINDING PROTEIN POTA"/>
    <property type="match status" value="1"/>
</dbReference>
<organism evidence="5 6">
    <name type="scientific">Truepera radiovictrix (strain DSM 17093 / CIP 108686 / LMG 22925 / RQ-24)</name>
    <dbReference type="NCBI Taxonomy" id="649638"/>
    <lineage>
        <taxon>Bacteria</taxon>
        <taxon>Thermotogati</taxon>
        <taxon>Deinococcota</taxon>
        <taxon>Deinococci</taxon>
        <taxon>Trueperales</taxon>
        <taxon>Trueperaceae</taxon>
        <taxon>Truepera</taxon>
    </lineage>
</organism>
<dbReference type="PANTHER" id="PTHR42781:SF4">
    <property type="entry name" value="SPERMIDINE_PUTRESCINE IMPORT ATP-BINDING PROTEIN POTA"/>
    <property type="match status" value="1"/>
</dbReference>
<dbReference type="PROSITE" id="PS00211">
    <property type="entry name" value="ABC_TRANSPORTER_1"/>
    <property type="match status" value="1"/>
</dbReference>
<evidence type="ECO:0000256" key="3">
    <source>
        <dbReference type="ARBA" id="ARBA00022840"/>
    </source>
</evidence>
<name>D7CXQ0_TRURR</name>
<dbReference type="SUPFAM" id="SSF52540">
    <property type="entry name" value="P-loop containing nucleoside triphosphate hydrolases"/>
    <property type="match status" value="1"/>
</dbReference>
<dbReference type="GO" id="GO:0005524">
    <property type="term" value="F:ATP binding"/>
    <property type="evidence" value="ECO:0007669"/>
    <property type="project" value="UniProtKB-KW"/>
</dbReference>
<protein>
    <submittedName>
        <fullName evidence="5">ABC transporter related protein</fullName>
    </submittedName>
</protein>
<feature type="domain" description="ABC transporter" evidence="4">
    <location>
        <begin position="6"/>
        <end position="240"/>
    </location>
</feature>
<keyword evidence="2" id="KW-0547">Nucleotide-binding</keyword>
<accession>D7CXQ0</accession>
<keyword evidence="1" id="KW-0813">Transport</keyword>
<dbReference type="GO" id="GO:0043190">
    <property type="term" value="C:ATP-binding cassette (ABC) transporter complex"/>
    <property type="evidence" value="ECO:0007669"/>
    <property type="project" value="InterPro"/>
</dbReference>
<dbReference type="SUPFAM" id="SSF50331">
    <property type="entry name" value="MOP-like"/>
    <property type="match status" value="1"/>
</dbReference>
<dbReference type="InterPro" id="IPR017871">
    <property type="entry name" value="ABC_transporter-like_CS"/>
</dbReference>